<evidence type="ECO:0000259" key="4">
    <source>
        <dbReference type="Pfam" id="PF08450"/>
    </source>
</evidence>
<comment type="similarity">
    <text evidence="1">Belongs to the SMP-30/CGR1 family.</text>
</comment>
<feature type="binding site" evidence="3">
    <location>
        <position position="168"/>
    </location>
    <ligand>
        <name>substrate</name>
    </ligand>
</feature>
<comment type="cofactor">
    <cofactor evidence="3">
        <name>Zn(2+)</name>
        <dbReference type="ChEBI" id="CHEBI:29105"/>
    </cofactor>
    <text evidence="3">Binds 1 divalent metal cation per subunit.</text>
</comment>
<dbReference type="GO" id="GO:0019853">
    <property type="term" value="P:L-ascorbic acid biosynthetic process"/>
    <property type="evidence" value="ECO:0007669"/>
    <property type="project" value="TreeGrafter"/>
</dbReference>
<dbReference type="Gene3D" id="2.120.10.30">
    <property type="entry name" value="TolB, C-terminal domain"/>
    <property type="match status" value="1"/>
</dbReference>
<sequence length="392" mass="44006">MGFAYGLVECAALSSLIFVEKQKQTDVWSFMDEFTNMFKNRMRWATSFKFNSQSQCNTDQMKIVPVTPPIQHGEGPHWDSKNGILYYVDTFQATAYRWDSKTKNVTSQKFDGRNSIGTITPIIDKNDQFIVSSDRCIYHLLWDGKESNTGTIKELFSIEEDKPDNQFNDGKADANGVLWIGTLTRQPDYGVTDNGGSLYQVALCAHPAHKQYAEVMCDTSISNGLCWTRDNKFMFYIDSSKRNIEKYEFDLKTETLGEKKVIFDLENYPAIEGILDGMTIDSENNLWVATFGGSSILKIHPCSGKLLKVVKMPVKYITSVAFGGKNYNVLYATTSRFHMSEDEVCQSKSSGAVFAITGLKVEGVPMFNVDYSAPDEKLSFGESGGDKKQCLG</sequence>
<protein>
    <submittedName>
        <fullName evidence="6">Regucalcin-like isoform X1</fullName>
    </submittedName>
</protein>
<feature type="domain" description="SMP-30/Gluconolactonase/LRE-like region" evidence="4">
    <location>
        <begin position="73"/>
        <end position="335"/>
    </location>
</feature>
<dbReference type="InterPro" id="IPR005511">
    <property type="entry name" value="SMP-30"/>
</dbReference>
<dbReference type="Pfam" id="PF08450">
    <property type="entry name" value="SGL"/>
    <property type="match status" value="1"/>
</dbReference>
<dbReference type="GO" id="GO:0004341">
    <property type="term" value="F:gluconolactonase activity"/>
    <property type="evidence" value="ECO:0007669"/>
    <property type="project" value="TreeGrafter"/>
</dbReference>
<dbReference type="GeneID" id="115888891"/>
<evidence type="ECO:0000313" key="6">
    <source>
        <dbReference type="RefSeq" id="XP_030764620.1"/>
    </source>
</evidence>
<dbReference type="PANTHER" id="PTHR10907:SF47">
    <property type="entry name" value="REGUCALCIN"/>
    <property type="match status" value="1"/>
</dbReference>
<proteinExistence type="inferred from homology"/>
<dbReference type="KEGG" id="soy:115888891"/>
<feature type="active site" description="Proton donor/acceptor" evidence="2">
    <location>
        <position position="276"/>
    </location>
</feature>
<gene>
    <name evidence="6" type="primary">LOC115888891</name>
</gene>
<keyword evidence="3" id="KW-0862">Zinc</keyword>
<evidence type="ECO:0000256" key="3">
    <source>
        <dbReference type="PIRSR" id="PIRSR605511-2"/>
    </source>
</evidence>
<dbReference type="InParanoid" id="A0A6J2YPB7"/>
<organism evidence="5 6">
    <name type="scientific">Sitophilus oryzae</name>
    <name type="common">Rice weevil</name>
    <name type="synonym">Curculio oryzae</name>
    <dbReference type="NCBI Taxonomy" id="7048"/>
    <lineage>
        <taxon>Eukaryota</taxon>
        <taxon>Metazoa</taxon>
        <taxon>Ecdysozoa</taxon>
        <taxon>Arthropoda</taxon>
        <taxon>Hexapoda</taxon>
        <taxon>Insecta</taxon>
        <taxon>Pterygota</taxon>
        <taxon>Neoptera</taxon>
        <taxon>Endopterygota</taxon>
        <taxon>Coleoptera</taxon>
        <taxon>Polyphaga</taxon>
        <taxon>Cucujiformia</taxon>
        <taxon>Curculionidae</taxon>
        <taxon>Dryophthorinae</taxon>
        <taxon>Sitophilus</taxon>
    </lineage>
</organism>
<keyword evidence="5" id="KW-1185">Reference proteome</keyword>
<dbReference type="PRINTS" id="PR01790">
    <property type="entry name" value="SMP30FAMILY"/>
</dbReference>
<dbReference type="PANTHER" id="PTHR10907">
    <property type="entry name" value="REGUCALCIN"/>
    <property type="match status" value="1"/>
</dbReference>
<keyword evidence="3" id="KW-0479">Metal-binding</keyword>
<feature type="binding site" evidence="3">
    <location>
        <position position="223"/>
    </location>
    <ligand>
        <name>a divalent metal cation</name>
        <dbReference type="ChEBI" id="CHEBI:60240"/>
    </ligand>
</feature>
<dbReference type="AlphaFoldDB" id="A0A6J2YPB7"/>
<feature type="binding site" evidence="3">
    <location>
        <position position="74"/>
    </location>
    <ligand>
        <name>a divalent metal cation</name>
        <dbReference type="ChEBI" id="CHEBI:60240"/>
    </ligand>
</feature>
<evidence type="ECO:0000256" key="1">
    <source>
        <dbReference type="ARBA" id="ARBA00008853"/>
    </source>
</evidence>
<reference evidence="6" key="1">
    <citation type="submission" date="2025-08" db="UniProtKB">
        <authorList>
            <consortium name="RefSeq"/>
        </authorList>
    </citation>
    <scope>IDENTIFICATION</scope>
    <source>
        <tissue evidence="6">Gonads</tissue>
    </source>
</reference>
<dbReference type="SUPFAM" id="SSF63829">
    <property type="entry name" value="Calcium-dependent phosphotriesterase"/>
    <property type="match status" value="1"/>
</dbReference>
<evidence type="ECO:0000256" key="2">
    <source>
        <dbReference type="PIRSR" id="PIRSR605511-1"/>
    </source>
</evidence>
<accession>A0A6J2YPB7</accession>
<evidence type="ECO:0000313" key="5">
    <source>
        <dbReference type="Proteomes" id="UP000504635"/>
    </source>
</evidence>
<dbReference type="InterPro" id="IPR011042">
    <property type="entry name" value="6-blade_b-propeller_TolB-like"/>
</dbReference>
<dbReference type="RefSeq" id="XP_030764620.1">
    <property type="nucleotide sequence ID" value="XM_030908760.1"/>
</dbReference>
<feature type="binding site" evidence="3">
    <location>
        <position position="276"/>
    </location>
    <ligand>
        <name>a divalent metal cation</name>
        <dbReference type="ChEBI" id="CHEBI:60240"/>
    </ligand>
</feature>
<dbReference type="InterPro" id="IPR013658">
    <property type="entry name" value="SGL"/>
</dbReference>
<dbReference type="OrthoDB" id="423498at2759"/>
<name>A0A6J2YPB7_SITOR</name>
<dbReference type="GO" id="GO:0005509">
    <property type="term" value="F:calcium ion binding"/>
    <property type="evidence" value="ECO:0007669"/>
    <property type="project" value="TreeGrafter"/>
</dbReference>
<dbReference type="Proteomes" id="UP000504635">
    <property type="component" value="Unplaced"/>
</dbReference>